<evidence type="ECO:0000256" key="3">
    <source>
        <dbReference type="ARBA" id="ARBA00022989"/>
    </source>
</evidence>
<name>A0A7R9GFG2_9CRUS</name>
<evidence type="ECO:0000256" key="6">
    <source>
        <dbReference type="SAM" id="Phobius"/>
    </source>
</evidence>
<feature type="compositionally biased region" description="Acidic residues" evidence="5">
    <location>
        <begin position="850"/>
        <end position="867"/>
    </location>
</feature>
<dbReference type="GO" id="GO:0016020">
    <property type="term" value="C:membrane"/>
    <property type="evidence" value="ECO:0007669"/>
    <property type="project" value="UniProtKB-SubCell"/>
</dbReference>
<dbReference type="InterPro" id="IPR020846">
    <property type="entry name" value="MFS_dom"/>
</dbReference>
<feature type="compositionally biased region" description="Acidic residues" evidence="5">
    <location>
        <begin position="17"/>
        <end position="26"/>
    </location>
</feature>
<dbReference type="AlphaFoldDB" id="A0A7R9GFG2"/>
<dbReference type="EMBL" id="OA883558">
    <property type="protein sequence ID" value="CAD7279160.1"/>
    <property type="molecule type" value="Genomic_DNA"/>
</dbReference>
<feature type="transmembrane region" description="Helical" evidence="6">
    <location>
        <begin position="297"/>
        <end position="317"/>
    </location>
</feature>
<dbReference type="PROSITE" id="PS00216">
    <property type="entry name" value="SUGAR_TRANSPORT_1"/>
    <property type="match status" value="1"/>
</dbReference>
<dbReference type="CDD" id="cd17317">
    <property type="entry name" value="MFS_SLC22"/>
    <property type="match status" value="1"/>
</dbReference>
<dbReference type="SUPFAM" id="SSF103473">
    <property type="entry name" value="MFS general substrate transporter"/>
    <property type="match status" value="1"/>
</dbReference>
<accession>A0A7R9GFG2</accession>
<feature type="transmembrane region" description="Helical" evidence="6">
    <location>
        <begin position="53"/>
        <end position="74"/>
    </location>
</feature>
<feature type="transmembrane region" description="Helical" evidence="6">
    <location>
        <begin position="410"/>
        <end position="431"/>
    </location>
</feature>
<dbReference type="InterPro" id="IPR011701">
    <property type="entry name" value="MFS"/>
</dbReference>
<feature type="transmembrane region" description="Helical" evidence="6">
    <location>
        <begin position="213"/>
        <end position="231"/>
    </location>
</feature>
<dbReference type="InterPro" id="IPR035952">
    <property type="entry name" value="Rhomboid-like_sf"/>
</dbReference>
<feature type="transmembrane region" description="Helical" evidence="6">
    <location>
        <begin position="379"/>
        <end position="398"/>
    </location>
</feature>
<dbReference type="Gene3D" id="1.20.1250.20">
    <property type="entry name" value="MFS general substrate transporter like domains"/>
    <property type="match status" value="1"/>
</dbReference>
<dbReference type="InterPro" id="IPR005829">
    <property type="entry name" value="Sugar_transporter_CS"/>
</dbReference>
<keyword evidence="4 6" id="KW-0472">Membrane</keyword>
<evidence type="ECO:0000313" key="9">
    <source>
        <dbReference type="Proteomes" id="UP000678499"/>
    </source>
</evidence>
<organism evidence="8">
    <name type="scientific">Notodromas monacha</name>
    <dbReference type="NCBI Taxonomy" id="399045"/>
    <lineage>
        <taxon>Eukaryota</taxon>
        <taxon>Metazoa</taxon>
        <taxon>Ecdysozoa</taxon>
        <taxon>Arthropoda</taxon>
        <taxon>Crustacea</taxon>
        <taxon>Oligostraca</taxon>
        <taxon>Ostracoda</taxon>
        <taxon>Podocopa</taxon>
        <taxon>Podocopida</taxon>
        <taxon>Cypridocopina</taxon>
        <taxon>Cypridoidea</taxon>
        <taxon>Cyprididae</taxon>
        <taxon>Notodromas</taxon>
    </lineage>
</organism>
<evidence type="ECO:0000256" key="1">
    <source>
        <dbReference type="ARBA" id="ARBA00004141"/>
    </source>
</evidence>
<proteinExistence type="predicted"/>
<feature type="transmembrane region" description="Helical" evidence="6">
    <location>
        <begin position="525"/>
        <end position="546"/>
    </location>
</feature>
<gene>
    <name evidence="8" type="ORF">NMOB1V02_LOCUS6842</name>
</gene>
<feature type="transmembrane region" description="Helical" evidence="6">
    <location>
        <begin position="493"/>
        <end position="513"/>
    </location>
</feature>
<dbReference type="InterPro" id="IPR022764">
    <property type="entry name" value="Peptidase_S54_rhomboid_dom"/>
</dbReference>
<dbReference type="Gene3D" id="1.20.1540.10">
    <property type="entry name" value="Rhomboid-like"/>
    <property type="match status" value="1"/>
</dbReference>
<dbReference type="PANTHER" id="PTHR24064">
    <property type="entry name" value="SOLUTE CARRIER FAMILY 22 MEMBER"/>
    <property type="match status" value="1"/>
</dbReference>
<sequence>MTGENHQQSAAAAAAAPEEDDADGIEEQQQQGDKDFEDLLERIGNYGKYQKKLVYLFVYPQACILPFFIMTIFIQMNVPDHWCSVPGRQDTNFTADEWKNLTIPWKNKTGEFSRCSSYDISLLREKLQHRSSSDDLHQMSIEEAVHFRSTKTNKCETWDFDMQHYVLTAPSDYQWVCDKRHYATLALTAQNVGGVFSTLILGPLADIVGRKPIYFLSLALQMVFGIAGLFAPEFFSFTLMTFLRALGFPVVWQAVFVLAMEIVGPHQRAMINGVLNLAWTVGVCALSLVAYLCRGHWVILGLLANVPMILCFGYYLWLAQRNRHEEAAEILLKIAKENGTADKFSSKEKLAQELRILSKDEEPLQVHFWPLFKRPKLRIRTLIITYGYTVIMILYYGLHLNISSLGGDPYFNFAVLGFFEFPAYVFSWWAMDKYGRRWVNVLNLFIAGLGCSLVAMTPKEHWLVVVWSILGKFGSSGGFVLIYQQGCEIFPTVLRSTGLGFMSLVGAAVNTGVPQLVFLGEVYHYSIPYVTFGIMSMVGVVFAAFLPETLNKDLPETVEDSETFGLDQTFWSWNLSPKPGEGPKAEATQESSEGDLASATETYLAKQAPNGVQRTLLHWRAIYPGYEDPWDMCVSAERVLDDGDVACLFLSSFEHAGFLHLFCNMVSFVWTAACLEHSLHPLYFLYLLVSLAWICNLVEIGMAEFTSNYLHDEMARYAYVLFALKILLVCSPATHDKWREGVLLKHLPYPSLSLVTLEFALLHLFVPEASLQSHLAGVITWTRCDPTPTTTPVYLVGDKAYEPYVHLLRPLHHFRPRYCRDKHHQQQQQTKGNKVSTFRIIRKYLAGAGEETEAEDDSLSSTEDDFSASEAKEKHKLGTHSKQQCHNNKRLKSALRRRGQSSVVKKVRIVDPPSTKEAGGKKDLSSGRVVHPPPAPKFPPPVTYSTTTSSIRAGITQPYLPVQEFRSNFSHEGHFEGSMPAPEPFPRKEKKLRLSSRGLFSMRRPRSLNDSLKLVKSMLHTGV</sequence>
<protein>
    <recommendedName>
        <fullName evidence="7">Major facilitator superfamily (MFS) profile domain-containing protein</fullName>
    </recommendedName>
</protein>
<keyword evidence="3 6" id="KW-1133">Transmembrane helix</keyword>
<feature type="transmembrane region" description="Helical" evidence="6">
    <location>
        <begin position="182"/>
        <end position="201"/>
    </location>
</feature>
<feature type="transmembrane region" description="Helical" evidence="6">
    <location>
        <begin position="684"/>
        <end position="705"/>
    </location>
</feature>
<dbReference type="Proteomes" id="UP000678499">
    <property type="component" value="Unassembled WGS sequence"/>
</dbReference>
<dbReference type="SUPFAM" id="SSF144091">
    <property type="entry name" value="Rhomboid-like"/>
    <property type="match status" value="1"/>
</dbReference>
<feature type="compositionally biased region" description="Pro residues" evidence="5">
    <location>
        <begin position="931"/>
        <end position="942"/>
    </location>
</feature>
<dbReference type="Pfam" id="PF07690">
    <property type="entry name" value="MFS_1"/>
    <property type="match status" value="1"/>
</dbReference>
<dbReference type="Pfam" id="PF01694">
    <property type="entry name" value="Rhomboid"/>
    <property type="match status" value="1"/>
</dbReference>
<comment type="subcellular location">
    <subcellularLocation>
        <location evidence="1">Membrane</location>
        <topology evidence="1">Multi-pass membrane protein</topology>
    </subcellularLocation>
</comment>
<keyword evidence="2 6" id="KW-0812">Transmembrane</keyword>
<feature type="domain" description="Major facilitator superfamily (MFS) profile" evidence="7">
    <location>
        <begin position="145"/>
        <end position="551"/>
    </location>
</feature>
<dbReference type="PROSITE" id="PS50850">
    <property type="entry name" value="MFS"/>
    <property type="match status" value="1"/>
</dbReference>
<feature type="transmembrane region" description="Helical" evidence="6">
    <location>
        <begin position="717"/>
        <end position="735"/>
    </location>
</feature>
<evidence type="ECO:0000256" key="2">
    <source>
        <dbReference type="ARBA" id="ARBA00022692"/>
    </source>
</evidence>
<evidence type="ECO:0000259" key="7">
    <source>
        <dbReference type="PROSITE" id="PS50850"/>
    </source>
</evidence>
<feature type="region of interest" description="Disordered" evidence="5">
    <location>
        <begin position="1"/>
        <end position="33"/>
    </location>
</feature>
<feature type="region of interest" description="Disordered" evidence="5">
    <location>
        <begin position="849"/>
        <end position="946"/>
    </location>
</feature>
<feature type="transmembrane region" description="Helical" evidence="6">
    <location>
        <begin position="462"/>
        <end position="481"/>
    </location>
</feature>
<feature type="transmembrane region" description="Helical" evidence="6">
    <location>
        <begin position="271"/>
        <end position="291"/>
    </location>
</feature>
<feature type="transmembrane region" description="Helical" evidence="6">
    <location>
        <begin position="438"/>
        <end position="456"/>
    </location>
</feature>
<dbReference type="GO" id="GO:0022857">
    <property type="term" value="F:transmembrane transporter activity"/>
    <property type="evidence" value="ECO:0007669"/>
    <property type="project" value="InterPro"/>
</dbReference>
<dbReference type="EMBL" id="CAJPEX010001521">
    <property type="protein sequence ID" value="CAG0919312.1"/>
    <property type="molecule type" value="Genomic_DNA"/>
</dbReference>
<reference evidence="8" key="1">
    <citation type="submission" date="2020-11" db="EMBL/GenBank/DDBJ databases">
        <authorList>
            <person name="Tran Van P."/>
        </authorList>
    </citation>
    <scope>NUCLEOTIDE SEQUENCE</scope>
</reference>
<feature type="compositionally biased region" description="Basic residues" evidence="5">
    <location>
        <begin position="887"/>
        <end position="899"/>
    </location>
</feature>
<evidence type="ECO:0000256" key="5">
    <source>
        <dbReference type="SAM" id="MobiDB-lite"/>
    </source>
</evidence>
<dbReference type="InterPro" id="IPR036259">
    <property type="entry name" value="MFS_trans_sf"/>
</dbReference>
<keyword evidence="9" id="KW-1185">Reference proteome</keyword>
<dbReference type="OrthoDB" id="3936150at2759"/>
<feature type="transmembrane region" description="Helical" evidence="6">
    <location>
        <begin position="658"/>
        <end position="678"/>
    </location>
</feature>
<feature type="transmembrane region" description="Helical" evidence="6">
    <location>
        <begin position="237"/>
        <end position="259"/>
    </location>
</feature>
<dbReference type="GO" id="GO:0004252">
    <property type="term" value="F:serine-type endopeptidase activity"/>
    <property type="evidence" value="ECO:0007669"/>
    <property type="project" value="InterPro"/>
</dbReference>
<evidence type="ECO:0000256" key="4">
    <source>
        <dbReference type="ARBA" id="ARBA00023136"/>
    </source>
</evidence>
<evidence type="ECO:0000313" key="8">
    <source>
        <dbReference type="EMBL" id="CAD7279160.1"/>
    </source>
</evidence>